<evidence type="ECO:0000313" key="2">
    <source>
        <dbReference type="EMBL" id="EJK69600.1"/>
    </source>
</evidence>
<proteinExistence type="predicted"/>
<feature type="compositionally biased region" description="Polar residues" evidence="1">
    <location>
        <begin position="62"/>
        <end position="72"/>
    </location>
</feature>
<protein>
    <submittedName>
        <fullName evidence="2">Uncharacterized protein</fullName>
    </submittedName>
</protein>
<keyword evidence="3" id="KW-1185">Reference proteome</keyword>
<feature type="region of interest" description="Disordered" evidence="1">
    <location>
        <begin position="40"/>
        <end position="101"/>
    </location>
</feature>
<gene>
    <name evidence="2" type="ORF">THAOC_09126</name>
</gene>
<dbReference type="Proteomes" id="UP000266841">
    <property type="component" value="Unassembled WGS sequence"/>
</dbReference>
<comment type="caution">
    <text evidence="2">The sequence shown here is derived from an EMBL/GenBank/DDBJ whole genome shotgun (WGS) entry which is preliminary data.</text>
</comment>
<sequence>MRNSPRDLEQNSQLRTLDEGAACSQLLSTHSTNAKCACFRPTDSLKRPILPQDPPPRDETRSSNTVESNSPDSDFESREEPSTRRVRWASGTKSPSPPLRYEQPIAFQDRSSSRTMNEEVHYLSFFRHDSPRDESERDDSAVTLGDLEWLLSRKASSNEFSLDWILNGAALPYEEEDFLIVFVDVFD</sequence>
<reference evidence="2 3" key="1">
    <citation type="journal article" date="2012" name="Genome Biol.">
        <title>Genome and low-iron response of an oceanic diatom adapted to chronic iron limitation.</title>
        <authorList>
            <person name="Lommer M."/>
            <person name="Specht M."/>
            <person name="Roy A.S."/>
            <person name="Kraemer L."/>
            <person name="Andreson R."/>
            <person name="Gutowska M.A."/>
            <person name="Wolf J."/>
            <person name="Bergner S.V."/>
            <person name="Schilhabel M.B."/>
            <person name="Klostermeier U.C."/>
            <person name="Beiko R.G."/>
            <person name="Rosenstiel P."/>
            <person name="Hippler M."/>
            <person name="Laroche J."/>
        </authorList>
    </citation>
    <scope>NUCLEOTIDE SEQUENCE [LARGE SCALE GENOMIC DNA]</scope>
    <source>
        <strain evidence="2 3">CCMP1005</strain>
    </source>
</reference>
<dbReference type="EMBL" id="AGNL01009838">
    <property type="protein sequence ID" value="EJK69600.1"/>
    <property type="molecule type" value="Genomic_DNA"/>
</dbReference>
<name>K0SVZ5_THAOC</name>
<accession>K0SVZ5</accession>
<evidence type="ECO:0000256" key="1">
    <source>
        <dbReference type="SAM" id="MobiDB-lite"/>
    </source>
</evidence>
<organism evidence="2 3">
    <name type="scientific">Thalassiosira oceanica</name>
    <name type="common">Marine diatom</name>
    <dbReference type="NCBI Taxonomy" id="159749"/>
    <lineage>
        <taxon>Eukaryota</taxon>
        <taxon>Sar</taxon>
        <taxon>Stramenopiles</taxon>
        <taxon>Ochrophyta</taxon>
        <taxon>Bacillariophyta</taxon>
        <taxon>Coscinodiscophyceae</taxon>
        <taxon>Thalassiosirophycidae</taxon>
        <taxon>Thalassiosirales</taxon>
        <taxon>Thalassiosiraceae</taxon>
        <taxon>Thalassiosira</taxon>
    </lineage>
</organism>
<dbReference type="AlphaFoldDB" id="K0SVZ5"/>
<evidence type="ECO:0000313" key="3">
    <source>
        <dbReference type="Proteomes" id="UP000266841"/>
    </source>
</evidence>